<dbReference type="AlphaFoldDB" id="A0A7H1Q3X0"/>
<evidence type="ECO:0000313" key="1">
    <source>
        <dbReference type="EMBL" id="QNT95000.1"/>
    </source>
</evidence>
<dbReference type="EMBL" id="CP051006">
    <property type="protein sequence ID" value="QNT95000.1"/>
    <property type="molecule type" value="Genomic_DNA"/>
</dbReference>
<dbReference type="RefSeq" id="WP_167739843.1">
    <property type="nucleotide sequence ID" value="NZ_CP051006.1"/>
</dbReference>
<dbReference type="GeneID" id="91464277"/>
<accession>A0A7H1Q3X0</accession>
<dbReference type="Proteomes" id="UP000516422">
    <property type="component" value="Chromosome"/>
</dbReference>
<protein>
    <submittedName>
        <fullName evidence="1">Uncharacterized protein</fullName>
    </submittedName>
</protein>
<name>A0A7H1Q3X0_9ACTN</name>
<dbReference type="KEGG" id="sgf:HEP81_04728"/>
<gene>
    <name evidence="1" type="ORF">HEP81_04728</name>
</gene>
<evidence type="ECO:0000313" key="2">
    <source>
        <dbReference type="Proteomes" id="UP000516422"/>
    </source>
</evidence>
<reference evidence="1 2" key="1">
    <citation type="submission" date="2020-04" db="EMBL/GenBank/DDBJ databases">
        <title>Characterization and engineering of Streptomyces griseofuscus DSM40191 as a potential heterologous host for expression of BGCs.</title>
        <authorList>
            <person name="Gren T."/>
            <person name="Whitford C.M."/>
            <person name="Mohite O.S."/>
            <person name="Joergensen T.S."/>
            <person name="Nielsen J.B."/>
            <person name="Lee S.Y."/>
            <person name="Weber T."/>
        </authorList>
    </citation>
    <scope>NUCLEOTIDE SEQUENCE [LARGE SCALE GENOMIC DNA]</scope>
    <source>
        <strain evidence="1 2">DSM 40191</strain>
    </source>
</reference>
<proteinExistence type="predicted"/>
<sequence>MTLAVYRVDRQGNRHVVRKAHEVTPLKRPEFSSAWPPCRCLRHRDSNRP</sequence>
<organism evidence="1 2">
    <name type="scientific">Streptomyces griseofuscus</name>
    <dbReference type="NCBI Taxonomy" id="146922"/>
    <lineage>
        <taxon>Bacteria</taxon>
        <taxon>Bacillati</taxon>
        <taxon>Actinomycetota</taxon>
        <taxon>Actinomycetes</taxon>
        <taxon>Kitasatosporales</taxon>
        <taxon>Streptomycetaceae</taxon>
        <taxon>Streptomyces</taxon>
    </lineage>
</organism>